<evidence type="ECO:0000313" key="2">
    <source>
        <dbReference type="EMBL" id="ADW69065.1"/>
    </source>
</evidence>
<dbReference type="KEGG" id="acm:AciX9_2020"/>
<keyword evidence="3" id="KW-1185">Reference proteome</keyword>
<dbReference type="PaxDb" id="1198114-AciX9_2020"/>
<dbReference type="Proteomes" id="UP000000343">
    <property type="component" value="Chromosome"/>
</dbReference>
<dbReference type="HOGENOM" id="CLU_1213424_0_0_0"/>
<dbReference type="AlphaFoldDB" id="E8X1B1"/>
<accession>E8X1B1</accession>
<evidence type="ECO:0000313" key="3">
    <source>
        <dbReference type="Proteomes" id="UP000000343"/>
    </source>
</evidence>
<name>E8X1B1_GRATM</name>
<proteinExistence type="predicted"/>
<sequence length="228" mass="25425">MPTETATLTDARISPNRLCYVAPKPYEPMPVIISVTSSPTLLSYSLTGPAVDAHRYCKACTVGPDDGLLEAVATALGFLTPRRAAHLLKIQRNYRAALKLYENPTFLPGTRPDPKDLPISIRTSSQRLADAGLALCEMTFNDVPEGLATRLWMELNRFDVTWVLLPIDAAELVTLQRWGSIHFRPGEAFKRGEETRRYFREAQATFERPDQEDSHPVPPADLDESSDV</sequence>
<feature type="region of interest" description="Disordered" evidence="1">
    <location>
        <begin position="200"/>
        <end position="228"/>
    </location>
</feature>
<protein>
    <submittedName>
        <fullName evidence="2">Uncharacterized protein</fullName>
    </submittedName>
</protein>
<dbReference type="EMBL" id="CP002480">
    <property type="protein sequence ID" value="ADW69065.1"/>
    <property type="molecule type" value="Genomic_DNA"/>
</dbReference>
<reference evidence="3" key="1">
    <citation type="submission" date="2011-01" db="EMBL/GenBank/DDBJ databases">
        <title>Complete sequence of chromosome of Acidobacterium sp. MP5ACTX9.</title>
        <authorList>
            <consortium name="US DOE Joint Genome Institute"/>
            <person name="Lucas S."/>
            <person name="Copeland A."/>
            <person name="Lapidus A."/>
            <person name="Cheng J.-F."/>
            <person name="Goodwin L."/>
            <person name="Pitluck S."/>
            <person name="Teshima H."/>
            <person name="Detter J.C."/>
            <person name="Han C."/>
            <person name="Tapia R."/>
            <person name="Land M."/>
            <person name="Hauser L."/>
            <person name="Kyrpides N."/>
            <person name="Ivanova N."/>
            <person name="Ovchinnikova G."/>
            <person name="Pagani I."/>
            <person name="Rawat S.R."/>
            <person name="Mannisto M."/>
            <person name="Haggblom M.M."/>
            <person name="Woyke T."/>
        </authorList>
    </citation>
    <scope>NUCLEOTIDE SEQUENCE [LARGE SCALE GENOMIC DNA]</scope>
    <source>
        <strain evidence="3">MP5ACTX9</strain>
    </source>
</reference>
<organism evidence="3">
    <name type="scientific">Granulicella tundricola (strain ATCC BAA-1859 / DSM 23138 / MP5ACTX9)</name>
    <dbReference type="NCBI Taxonomy" id="1198114"/>
    <lineage>
        <taxon>Bacteria</taxon>
        <taxon>Pseudomonadati</taxon>
        <taxon>Acidobacteriota</taxon>
        <taxon>Terriglobia</taxon>
        <taxon>Terriglobales</taxon>
        <taxon>Acidobacteriaceae</taxon>
        <taxon>Granulicella</taxon>
    </lineage>
</organism>
<gene>
    <name evidence="2" type="ordered locus">AciX9_2020</name>
</gene>
<evidence type="ECO:0000256" key="1">
    <source>
        <dbReference type="SAM" id="MobiDB-lite"/>
    </source>
</evidence>